<keyword evidence="2" id="KW-0489">Methyltransferase</keyword>
<evidence type="ECO:0000313" key="7">
    <source>
        <dbReference type="Proteomes" id="UP000033140"/>
    </source>
</evidence>
<dbReference type="Gene3D" id="3.40.50.150">
    <property type="entry name" value="Vaccinia Virus protein VP39"/>
    <property type="match status" value="1"/>
</dbReference>
<keyword evidence="1" id="KW-0963">Cytoplasm</keyword>
<dbReference type="GO" id="GO:0032259">
    <property type="term" value="P:methylation"/>
    <property type="evidence" value="ECO:0007669"/>
    <property type="project" value="UniProtKB-KW"/>
</dbReference>
<organism evidence="6 7">
    <name type="scientific">Saitoella complicata (strain BCRC 22490 / CBS 7301 / JCM 7358 / NBRC 10748 / NRRL Y-17804)</name>
    <dbReference type="NCBI Taxonomy" id="698492"/>
    <lineage>
        <taxon>Eukaryota</taxon>
        <taxon>Fungi</taxon>
        <taxon>Dikarya</taxon>
        <taxon>Ascomycota</taxon>
        <taxon>Taphrinomycotina</taxon>
        <taxon>Taphrinomycotina incertae sedis</taxon>
        <taxon>Saitoella</taxon>
    </lineage>
</organism>
<feature type="compositionally biased region" description="Pro residues" evidence="5">
    <location>
        <begin position="19"/>
        <end position="28"/>
    </location>
</feature>
<accession>A0A0E9NQ04</accession>
<evidence type="ECO:0000256" key="2">
    <source>
        <dbReference type="ARBA" id="ARBA00022603"/>
    </source>
</evidence>
<dbReference type="GO" id="GO:0008757">
    <property type="term" value="F:S-adenosylmethionine-dependent methyltransferase activity"/>
    <property type="evidence" value="ECO:0007669"/>
    <property type="project" value="UniProtKB-ARBA"/>
</dbReference>
<dbReference type="PANTHER" id="PTHR14614:SF10">
    <property type="entry name" value="PROTEIN N-TERMINAL AND LYSINE N-METHYLTRANSFERASE EFM7"/>
    <property type="match status" value="1"/>
</dbReference>
<dbReference type="InterPro" id="IPR019410">
    <property type="entry name" value="Methyltransf_16"/>
</dbReference>
<keyword evidence="7" id="KW-1185">Reference proteome</keyword>
<dbReference type="PANTHER" id="PTHR14614">
    <property type="entry name" value="HEPATOCELLULAR CARCINOMA-ASSOCIATED ANTIGEN"/>
    <property type="match status" value="1"/>
</dbReference>
<comment type="caution">
    <text evidence="6">The sequence shown here is derived from an EMBL/GenBank/DDBJ whole genome shotgun (WGS) entry which is preliminary data.</text>
</comment>
<reference evidence="6 7" key="2">
    <citation type="journal article" date="2014" name="J. Gen. Appl. Microbiol.">
        <title>The early diverging ascomycetous budding yeast Saitoella complicata has three histone deacetylases belonging to the Clr6, Hos2, and Rpd3 lineages.</title>
        <authorList>
            <person name="Nishida H."/>
            <person name="Matsumoto T."/>
            <person name="Kondo S."/>
            <person name="Hamamoto M."/>
            <person name="Yoshikawa H."/>
        </authorList>
    </citation>
    <scope>NUCLEOTIDE SEQUENCE [LARGE SCALE GENOMIC DNA]</scope>
    <source>
        <strain evidence="6 7">NRRL Y-17804</strain>
    </source>
</reference>
<evidence type="ECO:0000256" key="1">
    <source>
        <dbReference type="ARBA" id="ARBA00022490"/>
    </source>
</evidence>
<evidence type="ECO:0000256" key="5">
    <source>
        <dbReference type="SAM" id="MobiDB-lite"/>
    </source>
</evidence>
<dbReference type="Pfam" id="PF10294">
    <property type="entry name" value="Methyltransf_16"/>
    <property type="match status" value="1"/>
</dbReference>
<dbReference type="InterPro" id="IPR029063">
    <property type="entry name" value="SAM-dependent_MTases_sf"/>
</dbReference>
<dbReference type="STRING" id="698492.A0A0E9NQ04"/>
<dbReference type="Proteomes" id="UP000033140">
    <property type="component" value="Unassembled WGS sequence"/>
</dbReference>
<name>A0A0E9NQ04_SAICN</name>
<reference evidence="6 7" key="1">
    <citation type="journal article" date="2011" name="J. Gen. Appl. Microbiol.">
        <title>Draft genome sequencing of the enigmatic yeast Saitoella complicata.</title>
        <authorList>
            <person name="Nishida H."/>
            <person name="Hamamoto M."/>
            <person name="Sugiyama J."/>
        </authorList>
    </citation>
    <scope>NUCLEOTIDE SEQUENCE [LARGE SCALE GENOMIC DNA]</scope>
    <source>
        <strain evidence="6 7">NRRL Y-17804</strain>
    </source>
</reference>
<evidence type="ECO:0000313" key="6">
    <source>
        <dbReference type="EMBL" id="GAO51873.1"/>
    </source>
</evidence>
<keyword evidence="3" id="KW-0808">Transferase</keyword>
<dbReference type="SUPFAM" id="SSF53335">
    <property type="entry name" value="S-adenosyl-L-methionine-dependent methyltransferases"/>
    <property type="match status" value="1"/>
</dbReference>
<reference evidence="6 7" key="3">
    <citation type="journal article" date="2015" name="Genome Announc.">
        <title>Draft Genome Sequence of the Archiascomycetous Yeast Saitoella complicata.</title>
        <authorList>
            <person name="Yamauchi K."/>
            <person name="Kondo S."/>
            <person name="Hamamoto M."/>
            <person name="Takahashi Y."/>
            <person name="Ogura Y."/>
            <person name="Hayashi T."/>
            <person name="Nishida H."/>
        </authorList>
    </citation>
    <scope>NUCLEOTIDE SEQUENCE [LARGE SCALE GENOMIC DNA]</scope>
    <source>
        <strain evidence="6 7">NRRL Y-17804</strain>
    </source>
</reference>
<evidence type="ECO:0008006" key="8">
    <source>
        <dbReference type="Google" id="ProtNLM"/>
    </source>
</evidence>
<dbReference type="AlphaFoldDB" id="A0A0E9NQ04"/>
<keyword evidence="4" id="KW-0949">S-adenosyl-L-methionine</keyword>
<feature type="region of interest" description="Disordered" evidence="5">
    <location>
        <begin position="1"/>
        <end position="29"/>
    </location>
</feature>
<dbReference type="GO" id="GO:0005737">
    <property type="term" value="C:cytoplasm"/>
    <property type="evidence" value="ECO:0007669"/>
    <property type="project" value="TreeGrafter"/>
</dbReference>
<proteinExistence type="predicted"/>
<dbReference type="EMBL" id="BACD03000054">
    <property type="protein sequence ID" value="GAO51873.1"/>
    <property type="molecule type" value="Genomic_DNA"/>
</dbReference>
<gene>
    <name evidence="6" type="ORF">G7K_5964-t1</name>
</gene>
<evidence type="ECO:0000256" key="3">
    <source>
        <dbReference type="ARBA" id="ARBA00022679"/>
    </source>
</evidence>
<dbReference type="OMA" id="VGHNPLW"/>
<sequence length="246" mass="27274">MSDTASDNGDAAFDMFREPSPPPPPPPTFTKYTHPSLPGESINLRLVGSHPLWGHHLWHASQIFAQYILTQIPDIAGKSVLELGAGAGLPSLAAARAGAGRVVVTDYPDRDLMENLDCNVDANITGEEARGKIEVRGFVWGTDVTELSPPFDYLILSDLLFNHSQHEAMYRTCLHTLASHSHNPSAAILVFYSSHRPKFAEKDLSFFDLFRTRGWSVEEVVQDRTLGVMFEEDEGDEGQLERPKDD</sequence>
<dbReference type="PROSITE" id="PS51560">
    <property type="entry name" value="SAM_MT_NNT1"/>
    <property type="match status" value="1"/>
</dbReference>
<dbReference type="InterPro" id="IPR025784">
    <property type="entry name" value="EFM7"/>
</dbReference>
<evidence type="ECO:0000256" key="4">
    <source>
        <dbReference type="ARBA" id="ARBA00022691"/>
    </source>
</evidence>
<protein>
    <recommendedName>
        <fullName evidence="8">Elongation factor methyltransferase 7</fullName>
    </recommendedName>
</protein>